<dbReference type="InterPro" id="IPR000719">
    <property type="entry name" value="Prot_kinase_dom"/>
</dbReference>
<dbReference type="SUPFAM" id="SSF56112">
    <property type="entry name" value="Protein kinase-like (PK-like)"/>
    <property type="match status" value="1"/>
</dbReference>
<dbReference type="PANTHER" id="PTHR24058:SF28">
    <property type="entry name" value="SERINE_THREONINE-PROTEIN KINASE MINIBRAIN"/>
    <property type="match status" value="1"/>
</dbReference>
<evidence type="ECO:0000256" key="4">
    <source>
        <dbReference type="ARBA" id="ARBA00022777"/>
    </source>
</evidence>
<dbReference type="InParanoid" id="A2FW21"/>
<accession>A2FW21</accession>
<dbReference type="Gene3D" id="3.30.200.20">
    <property type="entry name" value="Phosphorylase Kinase, domain 1"/>
    <property type="match status" value="1"/>
</dbReference>
<dbReference type="InterPro" id="IPR011009">
    <property type="entry name" value="Kinase-like_dom_sf"/>
</dbReference>
<dbReference type="PROSITE" id="PS00107">
    <property type="entry name" value="PROTEIN_KINASE_ATP"/>
    <property type="match status" value="1"/>
</dbReference>
<dbReference type="GO" id="GO:0005524">
    <property type="term" value="F:ATP binding"/>
    <property type="evidence" value="ECO:0007669"/>
    <property type="project" value="UniProtKB-UniRule"/>
</dbReference>
<dbReference type="RefSeq" id="XP_001303822.1">
    <property type="nucleotide sequence ID" value="XM_001303821.1"/>
</dbReference>
<evidence type="ECO:0000256" key="2">
    <source>
        <dbReference type="ARBA" id="ARBA00022679"/>
    </source>
</evidence>
<dbReference type="InterPro" id="IPR008271">
    <property type="entry name" value="Ser/Thr_kinase_AS"/>
</dbReference>
<keyword evidence="10" id="KW-1185">Reference proteome</keyword>
<dbReference type="Proteomes" id="UP000001542">
    <property type="component" value="Unassembled WGS sequence"/>
</dbReference>
<dbReference type="PROSITE" id="PS00108">
    <property type="entry name" value="PROTEIN_KINASE_ST"/>
    <property type="match status" value="1"/>
</dbReference>
<proteinExistence type="inferred from homology"/>
<dbReference type="EMBL" id="DS114075">
    <property type="protein sequence ID" value="EAX90892.1"/>
    <property type="molecule type" value="Genomic_DNA"/>
</dbReference>
<dbReference type="VEuPathDB" id="TrichDB:TVAGG3_0623380"/>
<evidence type="ECO:0000259" key="8">
    <source>
        <dbReference type="PROSITE" id="PS50011"/>
    </source>
</evidence>
<dbReference type="AlphaFoldDB" id="A2FW21"/>
<dbReference type="Gene3D" id="1.10.510.10">
    <property type="entry name" value="Transferase(Phosphotransferase) domain 1"/>
    <property type="match status" value="1"/>
</dbReference>
<evidence type="ECO:0000256" key="3">
    <source>
        <dbReference type="ARBA" id="ARBA00022741"/>
    </source>
</evidence>
<keyword evidence="2" id="KW-0808">Transferase</keyword>
<feature type="binding site" evidence="6">
    <location>
        <position position="84"/>
    </location>
    <ligand>
        <name>ATP</name>
        <dbReference type="ChEBI" id="CHEBI:30616"/>
    </ligand>
</feature>
<dbReference type="SMART" id="SM00220">
    <property type="entry name" value="S_TKc"/>
    <property type="match status" value="1"/>
</dbReference>
<dbReference type="PROSITE" id="PS50011">
    <property type="entry name" value="PROTEIN_KINASE_DOM"/>
    <property type="match status" value="1"/>
</dbReference>
<keyword evidence="5 6" id="KW-0067">ATP-binding</keyword>
<sequence>MSVKFGSKCISSRVISLVEGPAMPGTEDNADGFLIVSEYQVIQHNETKYKIIKVIGRGNSAYAFQAESRLISQSILERKVVVLKIFRSNPLSTTMANDEYRFINNAIHGHSAEETVSFPKIYDFFTYKGHPVIVMEQYGPSLYDHFMNIFKMEEIKSQDNPNLHGMEILHVQYLMRQLVKALSLLHPTGCIHADIKPENILFDHLPKRFQNFVLIDFSSSFSTEWKCTYPITTSFYRPPEVSLCLPYNQSLDIWSLGCVAYEAFVGAPLFPQFDDDKLLANFEKSLGPIPKEMIEQSPVRTRYFDGLNLKVQIEDSIHHDYIRMISELYYTRAQSKEQFQRELELRAQLADFVSSCLKYSPADRPTVQDLLKHPFIVDA</sequence>
<dbReference type="OMA" id="DHAGQSC"/>
<dbReference type="KEGG" id="tva:4748585"/>
<evidence type="ECO:0000313" key="10">
    <source>
        <dbReference type="Proteomes" id="UP000001542"/>
    </source>
</evidence>
<dbReference type="GO" id="GO:0004674">
    <property type="term" value="F:protein serine/threonine kinase activity"/>
    <property type="evidence" value="ECO:0000318"/>
    <property type="project" value="GO_Central"/>
</dbReference>
<dbReference type="OrthoDB" id="5979581at2759"/>
<evidence type="ECO:0000256" key="6">
    <source>
        <dbReference type="PROSITE-ProRule" id="PRU10141"/>
    </source>
</evidence>
<dbReference type="SMR" id="A2FW21"/>
<evidence type="ECO:0000256" key="5">
    <source>
        <dbReference type="ARBA" id="ARBA00022840"/>
    </source>
</evidence>
<keyword evidence="1 7" id="KW-0723">Serine/threonine-protein kinase</keyword>
<dbReference type="eggNOG" id="KOG0671">
    <property type="taxonomic scope" value="Eukaryota"/>
</dbReference>
<evidence type="ECO:0000313" key="9">
    <source>
        <dbReference type="EMBL" id="EAX90892.1"/>
    </source>
</evidence>
<dbReference type="InterPro" id="IPR050494">
    <property type="entry name" value="Ser_Thr_dual-spec_kinase"/>
</dbReference>
<feature type="domain" description="Protein kinase" evidence="8">
    <location>
        <begin position="49"/>
        <end position="376"/>
    </location>
</feature>
<gene>
    <name evidence="9" type="ORF">TVAG_376760</name>
</gene>
<reference evidence="9" key="2">
    <citation type="journal article" date="2007" name="Science">
        <title>Draft genome sequence of the sexually transmitted pathogen Trichomonas vaginalis.</title>
        <authorList>
            <person name="Carlton J.M."/>
            <person name="Hirt R.P."/>
            <person name="Silva J.C."/>
            <person name="Delcher A.L."/>
            <person name="Schatz M."/>
            <person name="Zhao Q."/>
            <person name="Wortman J.R."/>
            <person name="Bidwell S.L."/>
            <person name="Alsmark U.C.M."/>
            <person name="Besteiro S."/>
            <person name="Sicheritz-Ponten T."/>
            <person name="Noel C.J."/>
            <person name="Dacks J.B."/>
            <person name="Foster P.G."/>
            <person name="Simillion C."/>
            <person name="Van de Peer Y."/>
            <person name="Miranda-Saavedra D."/>
            <person name="Barton G.J."/>
            <person name="Westrop G.D."/>
            <person name="Mueller S."/>
            <person name="Dessi D."/>
            <person name="Fiori P.L."/>
            <person name="Ren Q."/>
            <person name="Paulsen I."/>
            <person name="Zhang H."/>
            <person name="Bastida-Corcuera F.D."/>
            <person name="Simoes-Barbosa A."/>
            <person name="Brown M.T."/>
            <person name="Hayes R.D."/>
            <person name="Mukherjee M."/>
            <person name="Okumura C.Y."/>
            <person name="Schneider R."/>
            <person name="Smith A.J."/>
            <person name="Vanacova S."/>
            <person name="Villalvazo M."/>
            <person name="Haas B.J."/>
            <person name="Pertea M."/>
            <person name="Feldblyum T.V."/>
            <person name="Utterback T.R."/>
            <person name="Shu C.L."/>
            <person name="Osoegawa K."/>
            <person name="de Jong P.J."/>
            <person name="Hrdy I."/>
            <person name="Horvathova L."/>
            <person name="Zubacova Z."/>
            <person name="Dolezal P."/>
            <person name="Malik S.B."/>
            <person name="Logsdon J.M. Jr."/>
            <person name="Henze K."/>
            <person name="Gupta A."/>
            <person name="Wang C.C."/>
            <person name="Dunne R.L."/>
            <person name="Upcroft J.A."/>
            <person name="Upcroft P."/>
            <person name="White O."/>
            <person name="Salzberg S.L."/>
            <person name="Tang P."/>
            <person name="Chiu C.-H."/>
            <person name="Lee Y.-S."/>
            <person name="Embley T.M."/>
            <person name="Coombs G.H."/>
            <person name="Mottram J.C."/>
            <person name="Tachezy J."/>
            <person name="Fraser-Liggett C.M."/>
            <person name="Johnson P.J."/>
        </authorList>
    </citation>
    <scope>NUCLEOTIDE SEQUENCE [LARGE SCALE GENOMIC DNA]</scope>
    <source>
        <strain evidence="9">G3</strain>
    </source>
</reference>
<dbReference type="Pfam" id="PF00069">
    <property type="entry name" value="Pkinase"/>
    <property type="match status" value="1"/>
</dbReference>
<dbReference type="InterPro" id="IPR017441">
    <property type="entry name" value="Protein_kinase_ATP_BS"/>
</dbReference>
<dbReference type="PANTHER" id="PTHR24058">
    <property type="entry name" value="DUAL SPECIFICITY PROTEIN KINASE"/>
    <property type="match status" value="1"/>
</dbReference>
<evidence type="ECO:0000256" key="7">
    <source>
        <dbReference type="RuleBase" id="RU000304"/>
    </source>
</evidence>
<keyword evidence="4 9" id="KW-0418">Kinase</keyword>
<keyword evidence="3 6" id="KW-0547">Nucleotide-binding</keyword>
<organism evidence="9 10">
    <name type="scientific">Trichomonas vaginalis (strain ATCC PRA-98 / G3)</name>
    <dbReference type="NCBI Taxonomy" id="412133"/>
    <lineage>
        <taxon>Eukaryota</taxon>
        <taxon>Metamonada</taxon>
        <taxon>Parabasalia</taxon>
        <taxon>Trichomonadida</taxon>
        <taxon>Trichomonadidae</taxon>
        <taxon>Trichomonas</taxon>
    </lineage>
</organism>
<dbReference type="STRING" id="5722.A2FW21"/>
<reference evidence="9" key="1">
    <citation type="submission" date="2006-10" db="EMBL/GenBank/DDBJ databases">
        <authorList>
            <person name="Amadeo P."/>
            <person name="Zhao Q."/>
            <person name="Wortman J."/>
            <person name="Fraser-Liggett C."/>
            <person name="Carlton J."/>
        </authorList>
    </citation>
    <scope>NUCLEOTIDE SEQUENCE</scope>
    <source>
        <strain evidence="9">G3</strain>
    </source>
</reference>
<name>A2FW21_TRIV3</name>
<comment type="similarity">
    <text evidence="7">Belongs to the protein kinase superfamily.</text>
</comment>
<dbReference type="VEuPathDB" id="TrichDB:TVAG_376760"/>
<protein>
    <submittedName>
        <fullName evidence="9">CMGC family protein kinase</fullName>
    </submittedName>
</protein>
<evidence type="ECO:0000256" key="1">
    <source>
        <dbReference type="ARBA" id="ARBA00022527"/>
    </source>
</evidence>